<dbReference type="InterPro" id="IPR047955">
    <property type="entry name" value="DrmC-like"/>
</dbReference>
<dbReference type="GO" id="GO:0003824">
    <property type="term" value="F:catalytic activity"/>
    <property type="evidence" value="ECO:0007669"/>
    <property type="project" value="InterPro"/>
</dbReference>
<proteinExistence type="predicted"/>
<evidence type="ECO:0000259" key="1">
    <source>
        <dbReference type="PROSITE" id="PS50035"/>
    </source>
</evidence>
<sequence>MPSDPLFELGRFLAIGEAEGLAARLQEGQHINTATAPIDAARREQVKHLLSRADISHRDSQRSVEVLQAIAGAKSARRDLQQVWTMPGHEAGVGHLTGAFDQRVRGARQAVTCATYNFQDTSDMWTALKQASEEPSVVVTIYVDRIAGNAAAVKAQIPRATVFQSVRLPNGKPVKSHAKFIIVDHELLLLTSANFSFSAENLNVEFGLIVQDQGLAQSIETTMAGKQETLYKRL</sequence>
<dbReference type="Proteomes" id="UP000251995">
    <property type="component" value="Chromosome"/>
</dbReference>
<dbReference type="AlphaFoldDB" id="A0A344UU90"/>
<keyword evidence="3" id="KW-1185">Reference proteome</keyword>
<name>A0A344UU90_9ACTN</name>
<dbReference type="RefSeq" id="WP_114044784.1">
    <property type="nucleotide sequence ID" value="NZ_CP025198.1"/>
</dbReference>
<dbReference type="Pfam" id="PF13091">
    <property type="entry name" value="PLDc_2"/>
    <property type="match status" value="1"/>
</dbReference>
<organism evidence="2 3">
    <name type="scientific">Acidipropionibacterium virtanenii</name>
    <dbReference type="NCBI Taxonomy" id="2057246"/>
    <lineage>
        <taxon>Bacteria</taxon>
        <taxon>Bacillati</taxon>
        <taxon>Actinomycetota</taxon>
        <taxon>Actinomycetes</taxon>
        <taxon>Propionibacteriales</taxon>
        <taxon>Propionibacteriaceae</taxon>
        <taxon>Acidipropionibacterium</taxon>
    </lineage>
</organism>
<protein>
    <recommendedName>
        <fullName evidence="1">PLD phosphodiesterase domain-containing protein</fullName>
    </recommendedName>
</protein>
<accession>A0A344UU90</accession>
<dbReference type="OrthoDB" id="3257334at2"/>
<dbReference type="GO" id="GO:0006793">
    <property type="term" value="P:phosphorus metabolic process"/>
    <property type="evidence" value="ECO:0007669"/>
    <property type="project" value="UniProtKB-ARBA"/>
</dbReference>
<dbReference type="InterPro" id="IPR001736">
    <property type="entry name" value="PLipase_D/transphosphatidylase"/>
</dbReference>
<evidence type="ECO:0000313" key="2">
    <source>
        <dbReference type="EMBL" id="AXE38838.1"/>
    </source>
</evidence>
<gene>
    <name evidence="2" type="ORF">JS278_01675</name>
</gene>
<reference evidence="2 3" key="1">
    <citation type="submission" date="2017-12" db="EMBL/GenBank/DDBJ databases">
        <title>The whole genome sequence of the Acidipropionibacterium virtanenii sp. nov. type strain JS278.</title>
        <authorList>
            <person name="Laine P."/>
            <person name="Deptula P."/>
            <person name="Varmanen P."/>
            <person name="Auvinen P."/>
        </authorList>
    </citation>
    <scope>NUCLEOTIDE SEQUENCE [LARGE SCALE GENOMIC DNA]</scope>
    <source>
        <strain evidence="2 3">JS278</strain>
    </source>
</reference>
<dbReference type="EMBL" id="CP025198">
    <property type="protein sequence ID" value="AXE38838.1"/>
    <property type="molecule type" value="Genomic_DNA"/>
</dbReference>
<dbReference type="Gene3D" id="3.30.870.10">
    <property type="entry name" value="Endonuclease Chain A"/>
    <property type="match status" value="1"/>
</dbReference>
<dbReference type="KEGG" id="acij:JS278_01675"/>
<dbReference type="InterPro" id="IPR025202">
    <property type="entry name" value="PLD-like_dom"/>
</dbReference>
<dbReference type="SUPFAM" id="SSF56024">
    <property type="entry name" value="Phospholipase D/nuclease"/>
    <property type="match status" value="1"/>
</dbReference>
<dbReference type="PROSITE" id="PS50035">
    <property type="entry name" value="PLD"/>
    <property type="match status" value="1"/>
</dbReference>
<evidence type="ECO:0000313" key="3">
    <source>
        <dbReference type="Proteomes" id="UP000251995"/>
    </source>
</evidence>
<feature type="domain" description="PLD phosphodiesterase" evidence="1">
    <location>
        <begin position="177"/>
        <end position="199"/>
    </location>
</feature>
<dbReference type="NCBIfam" id="NF038319">
    <property type="entry name" value="DISARM_DrmC_I"/>
    <property type="match status" value="1"/>
</dbReference>